<sequence>MLLHKLWLAGVILGASQSALGLKLPHSLLALQNVFSLQQALCPHYSSLSSHELPIDLGQYSGEIVARLDYSNDHQLKKALMGRSIFKFKKWGKNNVLQTMDVQLHPDTLQDMAHQFPNMKYEVIIDDLAQKVYETYPQHWASSKLNPTRMNVFSELFFKEYRPLETINAWLNILQETFPNQIKLETIGYTHENRPLQVVHFSTEADPDHSDKRTVVITGGIHAREWISVSSVLYSIYELLQYYSANPDSSILSRLDFLFIPVFNPDGYEYTWSSDRLWRKNRQETVNPNCLGIDIDHSFDFHWTRSSDWECGEEYSGEKPFEALESKVWDEYLNATNENHNIYGFIDLHSYSQEVLYPYAYSCANQPRDEENLIELAYGISKTIRQESGKNYNVMPACVDKDADLIPDLGAGSSLDFMYHNKAYRAYQLKLRDSGSHGFLLPGKYIEPVGKEIFAGIKYFCIFILGDD</sequence>
<feature type="signal peptide" evidence="13">
    <location>
        <begin position="1"/>
        <end position="21"/>
    </location>
</feature>
<keyword evidence="7" id="KW-0862">Zinc</keyword>
<evidence type="ECO:0000256" key="1">
    <source>
        <dbReference type="ARBA" id="ARBA00001947"/>
    </source>
</evidence>
<dbReference type="CDD" id="cd03860">
    <property type="entry name" value="M14_CP_A-B_like"/>
    <property type="match status" value="1"/>
</dbReference>
<dbReference type="OrthoDB" id="3626597at2759"/>
<evidence type="ECO:0000313" key="16">
    <source>
        <dbReference type="Proteomes" id="UP000094285"/>
    </source>
</evidence>
<keyword evidence="8" id="KW-1015">Disulfide bond</keyword>
<dbReference type="PROSITE" id="PS52035">
    <property type="entry name" value="PEPTIDASE_M14"/>
    <property type="match status" value="1"/>
</dbReference>
<keyword evidence="5" id="KW-0479">Metal-binding</keyword>
<evidence type="ECO:0000256" key="5">
    <source>
        <dbReference type="ARBA" id="ARBA00022723"/>
    </source>
</evidence>
<dbReference type="GeneID" id="30984958"/>
<comment type="subcellular location">
    <subcellularLocation>
        <location evidence="2">Secreted</location>
    </subcellularLocation>
</comment>
<evidence type="ECO:0000256" key="9">
    <source>
        <dbReference type="ARBA" id="ARBA00025210"/>
    </source>
</evidence>
<evidence type="ECO:0000256" key="13">
    <source>
        <dbReference type="SAM" id="SignalP"/>
    </source>
</evidence>
<feature type="chain" id="PRO_5009162829" description="Inactive metallocarboxypeptidase ECM14" evidence="13">
    <location>
        <begin position="22"/>
        <end position="468"/>
    </location>
</feature>
<evidence type="ECO:0000256" key="7">
    <source>
        <dbReference type="ARBA" id="ARBA00022833"/>
    </source>
</evidence>
<gene>
    <name evidence="15" type="ORF">CANTADRAFT_61074</name>
</gene>
<dbReference type="SMART" id="SM00631">
    <property type="entry name" value="Zn_pept"/>
    <property type="match status" value="1"/>
</dbReference>
<dbReference type="GO" id="GO:0004181">
    <property type="term" value="F:metallocarboxypeptidase activity"/>
    <property type="evidence" value="ECO:0007669"/>
    <property type="project" value="InterPro"/>
</dbReference>
<evidence type="ECO:0000313" key="15">
    <source>
        <dbReference type="EMBL" id="ODV80485.1"/>
    </source>
</evidence>
<dbReference type="GO" id="GO:0006508">
    <property type="term" value="P:proteolysis"/>
    <property type="evidence" value="ECO:0007669"/>
    <property type="project" value="InterPro"/>
</dbReference>
<dbReference type="InterPro" id="IPR000834">
    <property type="entry name" value="Peptidase_M14"/>
</dbReference>
<accession>A0A1E4SLW3</accession>
<evidence type="ECO:0000256" key="4">
    <source>
        <dbReference type="ARBA" id="ARBA00022525"/>
    </source>
</evidence>
<comment type="similarity">
    <text evidence="3 12">Belongs to the peptidase M14 family.</text>
</comment>
<comment type="caution">
    <text evidence="12">Lacks conserved residue(s) required for the propagation of feature annotation.</text>
</comment>
<dbReference type="InterPro" id="IPR057247">
    <property type="entry name" value="CARBOXYPEPT_ZN_2"/>
</dbReference>
<reference evidence="16" key="1">
    <citation type="submission" date="2016-05" db="EMBL/GenBank/DDBJ databases">
        <title>Comparative genomics of biotechnologically important yeasts.</title>
        <authorList>
            <consortium name="DOE Joint Genome Institute"/>
            <person name="Riley R."/>
            <person name="Haridas S."/>
            <person name="Wolfe K.H."/>
            <person name="Lopes M.R."/>
            <person name="Hittinger C.T."/>
            <person name="Goker M."/>
            <person name="Salamov A."/>
            <person name="Wisecaver J."/>
            <person name="Long T.M."/>
            <person name="Aerts A.L."/>
            <person name="Barry K."/>
            <person name="Choi C."/>
            <person name="Clum A."/>
            <person name="Coughlan A.Y."/>
            <person name="Deshpande S."/>
            <person name="Douglass A.P."/>
            <person name="Hanson S.J."/>
            <person name="Klenk H.-P."/>
            <person name="Labutti K."/>
            <person name="Lapidus A."/>
            <person name="Lindquist E."/>
            <person name="Lipzen A."/>
            <person name="Meier-Kolthoff J.P."/>
            <person name="Ohm R.A."/>
            <person name="Otillar R.P."/>
            <person name="Pangilinan J."/>
            <person name="Peng Y."/>
            <person name="Rokas A."/>
            <person name="Rosa C.A."/>
            <person name="Scheuner C."/>
            <person name="Sibirny A.A."/>
            <person name="Slot J.C."/>
            <person name="Stielow J.B."/>
            <person name="Sun H."/>
            <person name="Kurtzman C.P."/>
            <person name="Blackwell M."/>
            <person name="Grigoriev I.V."/>
            <person name="Jeffries T.W."/>
        </authorList>
    </citation>
    <scope>NUCLEOTIDE SEQUENCE [LARGE SCALE GENOMIC DNA]</scope>
    <source>
        <strain evidence="16">NRRL Y-17324</strain>
    </source>
</reference>
<dbReference type="SUPFAM" id="SSF53187">
    <property type="entry name" value="Zn-dependent exopeptidases"/>
    <property type="match status" value="1"/>
</dbReference>
<evidence type="ECO:0000256" key="3">
    <source>
        <dbReference type="ARBA" id="ARBA00005988"/>
    </source>
</evidence>
<evidence type="ECO:0000256" key="2">
    <source>
        <dbReference type="ARBA" id="ARBA00004613"/>
    </source>
</evidence>
<evidence type="ECO:0000256" key="12">
    <source>
        <dbReference type="PROSITE-ProRule" id="PRU01379"/>
    </source>
</evidence>
<dbReference type="RefSeq" id="XP_020065607.1">
    <property type="nucleotide sequence ID" value="XM_020210822.1"/>
</dbReference>
<keyword evidence="6 13" id="KW-0732">Signal</keyword>
<proteinExistence type="inferred from homology"/>
<dbReference type="Proteomes" id="UP000094285">
    <property type="component" value="Unassembled WGS sequence"/>
</dbReference>
<dbReference type="Pfam" id="PF00246">
    <property type="entry name" value="Peptidase_M14"/>
    <property type="match status" value="1"/>
</dbReference>
<dbReference type="GO" id="GO:0008270">
    <property type="term" value="F:zinc ion binding"/>
    <property type="evidence" value="ECO:0007669"/>
    <property type="project" value="InterPro"/>
</dbReference>
<evidence type="ECO:0000256" key="11">
    <source>
        <dbReference type="ARBA" id="ARBA00026213"/>
    </source>
</evidence>
<dbReference type="Gene3D" id="3.40.630.10">
    <property type="entry name" value="Zn peptidases"/>
    <property type="match status" value="1"/>
</dbReference>
<name>A0A1E4SLW3_9ASCO</name>
<protein>
    <recommendedName>
        <fullName evidence="10">Inactive metallocarboxypeptidase ECM14</fullName>
    </recommendedName>
    <alternativeName>
        <fullName evidence="11">Inactive metallocarboxypeptidase ecm14</fullName>
    </alternativeName>
</protein>
<feature type="domain" description="Peptidase M14" evidence="14">
    <location>
        <begin position="160"/>
        <end position="464"/>
    </location>
</feature>
<comment type="cofactor">
    <cofactor evidence="1">
        <name>Zn(2+)</name>
        <dbReference type="ChEBI" id="CHEBI:29105"/>
    </cofactor>
</comment>
<dbReference type="PANTHER" id="PTHR11705">
    <property type="entry name" value="PROTEASE FAMILY M14 CARBOXYPEPTIDASE A,B"/>
    <property type="match status" value="1"/>
</dbReference>
<dbReference type="STRING" id="984487.A0A1E4SLW3"/>
<dbReference type="FunFam" id="3.40.630.10:FF:000060">
    <property type="entry name" value="Putative metallocarboxypeptidase ecm14"/>
    <property type="match status" value="1"/>
</dbReference>
<dbReference type="PRINTS" id="PR00765">
    <property type="entry name" value="CRBOXYPTASEA"/>
</dbReference>
<dbReference type="PROSITE" id="PS00133">
    <property type="entry name" value="CARBOXYPEPT_ZN_2"/>
    <property type="match status" value="1"/>
</dbReference>
<keyword evidence="16" id="KW-1185">Reference proteome</keyword>
<evidence type="ECO:0000256" key="6">
    <source>
        <dbReference type="ARBA" id="ARBA00022729"/>
    </source>
</evidence>
<evidence type="ECO:0000256" key="10">
    <source>
        <dbReference type="ARBA" id="ARBA00026187"/>
    </source>
</evidence>
<comment type="function">
    <text evidence="9">Inactive carboxypeptidase that may play a role in cell wall organization and biogenesis.</text>
</comment>
<evidence type="ECO:0000256" key="8">
    <source>
        <dbReference type="ARBA" id="ARBA00023157"/>
    </source>
</evidence>
<organism evidence="15 16">
    <name type="scientific">Suhomyces tanzawaensis NRRL Y-17324</name>
    <dbReference type="NCBI Taxonomy" id="984487"/>
    <lineage>
        <taxon>Eukaryota</taxon>
        <taxon>Fungi</taxon>
        <taxon>Dikarya</taxon>
        <taxon>Ascomycota</taxon>
        <taxon>Saccharomycotina</taxon>
        <taxon>Pichiomycetes</taxon>
        <taxon>Debaryomycetaceae</taxon>
        <taxon>Suhomyces</taxon>
    </lineage>
</organism>
<dbReference type="EMBL" id="KV453910">
    <property type="protein sequence ID" value="ODV80485.1"/>
    <property type="molecule type" value="Genomic_DNA"/>
</dbReference>
<keyword evidence="4" id="KW-0964">Secreted</keyword>
<evidence type="ECO:0000259" key="14">
    <source>
        <dbReference type="PROSITE" id="PS52035"/>
    </source>
</evidence>
<dbReference type="PANTHER" id="PTHR11705:SF147">
    <property type="entry name" value="INACTIVE METALLOCARBOXYPEPTIDASE ECM14"/>
    <property type="match status" value="1"/>
</dbReference>
<dbReference type="GO" id="GO:0005576">
    <property type="term" value="C:extracellular region"/>
    <property type="evidence" value="ECO:0007669"/>
    <property type="project" value="UniProtKB-SubCell"/>
</dbReference>
<dbReference type="AlphaFoldDB" id="A0A1E4SLW3"/>